<keyword evidence="2" id="KW-1185">Reference proteome</keyword>
<name>A0A6N9H6G9_9MICO</name>
<gene>
    <name evidence="1" type="ORF">GSY69_06055</name>
</gene>
<evidence type="ECO:0000313" key="1">
    <source>
        <dbReference type="EMBL" id="MYM19543.1"/>
    </source>
</evidence>
<protein>
    <submittedName>
        <fullName evidence="1">Uncharacterized protein</fullName>
    </submittedName>
</protein>
<evidence type="ECO:0000313" key="2">
    <source>
        <dbReference type="Proteomes" id="UP000469215"/>
    </source>
</evidence>
<accession>A0A6N9H6G9</accession>
<dbReference type="Proteomes" id="UP000469215">
    <property type="component" value="Unassembled WGS sequence"/>
</dbReference>
<dbReference type="EMBL" id="WWEQ01000018">
    <property type="protein sequence ID" value="MYM19543.1"/>
    <property type="molecule type" value="Genomic_DNA"/>
</dbReference>
<sequence length="222" mass="24007">MQNEQVRVRGKLARNPRGRVFVRAVEPRDQAAGNSVGGGEPGEDVDFVEEAALEAKWVQVEGLPGVEKLTSPWVSITGFVNRSCTAGSAGPTVMEGVVDAHPRPDELMRERLELVVGEFAALELSDLAWATRVTIADRSSQRDITRHVDELERYSKTVDHDGVIDCDVSGGGGYVGGVGFCVNYAVPIVTDELREYLKTVNAKVALVPIVQRRRAGGAGRSH</sequence>
<dbReference type="RefSeq" id="WP_160952972.1">
    <property type="nucleotide sequence ID" value="NZ_WWEQ01000018.1"/>
</dbReference>
<comment type="caution">
    <text evidence="1">The sequence shown here is derived from an EMBL/GenBank/DDBJ whole genome shotgun (WGS) entry which is preliminary data.</text>
</comment>
<dbReference type="AlphaFoldDB" id="A0A6N9H6G9"/>
<organism evidence="1 2">
    <name type="scientific">Brevibacterium rongguiense</name>
    <dbReference type="NCBI Taxonomy" id="2695267"/>
    <lineage>
        <taxon>Bacteria</taxon>
        <taxon>Bacillati</taxon>
        <taxon>Actinomycetota</taxon>
        <taxon>Actinomycetes</taxon>
        <taxon>Micrococcales</taxon>
        <taxon>Brevibacteriaceae</taxon>
        <taxon>Brevibacterium</taxon>
    </lineage>
</organism>
<reference evidence="1 2" key="1">
    <citation type="submission" date="2020-01" db="EMBL/GenBank/DDBJ databases">
        <authorList>
            <person name="Deng T."/>
        </authorList>
    </citation>
    <scope>NUCLEOTIDE SEQUENCE [LARGE SCALE GENOMIC DNA]</scope>
    <source>
        <strain evidence="1 2">5221</strain>
    </source>
</reference>
<proteinExistence type="predicted"/>